<comment type="caution">
    <text evidence="3">The sequence shown here is derived from an EMBL/GenBank/DDBJ whole genome shotgun (WGS) entry which is preliminary data.</text>
</comment>
<dbReference type="Gene3D" id="1.20.120.160">
    <property type="entry name" value="HPT domain"/>
    <property type="match status" value="1"/>
</dbReference>
<evidence type="ECO:0000256" key="1">
    <source>
        <dbReference type="PROSITE-ProRule" id="PRU00110"/>
    </source>
</evidence>
<accession>A0ABX2CRR6</accession>
<dbReference type="GO" id="GO:0004673">
    <property type="term" value="F:protein histidine kinase activity"/>
    <property type="evidence" value="ECO:0007669"/>
    <property type="project" value="UniProtKB-EC"/>
</dbReference>
<dbReference type="InterPro" id="IPR036641">
    <property type="entry name" value="HPT_dom_sf"/>
</dbReference>
<protein>
    <submittedName>
        <fullName evidence="3">Chemotaxis protein CheA</fullName>
        <ecNumber evidence="3">2.7.13.3</ecNumber>
    </submittedName>
</protein>
<feature type="domain" description="HPt" evidence="2">
    <location>
        <begin position="2"/>
        <end position="107"/>
    </location>
</feature>
<evidence type="ECO:0000259" key="2">
    <source>
        <dbReference type="PROSITE" id="PS50894"/>
    </source>
</evidence>
<dbReference type="EC" id="2.7.13.3" evidence="3"/>
<dbReference type="Proteomes" id="UP000702425">
    <property type="component" value="Unassembled WGS sequence"/>
</dbReference>
<dbReference type="SUPFAM" id="SSF47226">
    <property type="entry name" value="Histidine-containing phosphotransfer domain, HPT domain"/>
    <property type="match status" value="1"/>
</dbReference>
<dbReference type="EMBL" id="SRRZ01000004">
    <property type="protein sequence ID" value="NQE32628.1"/>
    <property type="molecule type" value="Genomic_DNA"/>
</dbReference>
<dbReference type="Pfam" id="PF01627">
    <property type="entry name" value="Hpt"/>
    <property type="match status" value="1"/>
</dbReference>
<proteinExistence type="predicted"/>
<keyword evidence="4" id="KW-1185">Reference proteome</keyword>
<evidence type="ECO:0000313" key="4">
    <source>
        <dbReference type="Proteomes" id="UP000702425"/>
    </source>
</evidence>
<reference evidence="3 4" key="1">
    <citation type="journal article" date="2020" name="Sci. Rep.">
        <title>A novel cyanobacterial geosmin producer, revising GeoA distribution and dispersion patterns in Bacteria.</title>
        <authorList>
            <person name="Churro C."/>
            <person name="Semedo-Aguiar A.P."/>
            <person name="Silva A.D."/>
            <person name="Pereira-Leal J.B."/>
            <person name="Leite R.B."/>
        </authorList>
    </citation>
    <scope>NUCLEOTIDE SEQUENCE [LARGE SCALE GENOMIC DNA]</scope>
    <source>
        <strain evidence="3 4">IPMA8</strain>
    </source>
</reference>
<sequence>MLPEQLQRIIGYFLDEATEYIQIIEQGLQGLQNTVAAPPQRIHHLIRASQSIKEGAAMLGFSSIQRIAHRLEDYLKLLRECPIAVDSRLQSLLIEVFDILAALVSKVSKGFGIDHEDANQMLSLAEPVFDELDAYLRVLIPTRVTVRASTDEHIHVFSGYCTSLGEFSSAIASRVGLLGGIITRHEQADLGIRLYIDIYLPLNSRIENIRQAVELSGAIIGTVQTQRDFSLLANRDYPVYQRAIEPPAICTGCRYYYGRSDGGYLLNCTIHPRGPETEDCRDREPE</sequence>
<evidence type="ECO:0000313" key="3">
    <source>
        <dbReference type="EMBL" id="NQE32628.1"/>
    </source>
</evidence>
<name>A0ABX2CRR6_9CYAN</name>
<dbReference type="RefSeq" id="WP_172184899.1">
    <property type="nucleotide sequence ID" value="NZ_CAWPPK010000252.1"/>
</dbReference>
<dbReference type="SMART" id="SM00073">
    <property type="entry name" value="HPT"/>
    <property type="match status" value="1"/>
</dbReference>
<organism evidence="3 4">
    <name type="scientific">Microcoleus asticus IPMA8</name>
    <dbReference type="NCBI Taxonomy" id="2563858"/>
    <lineage>
        <taxon>Bacteria</taxon>
        <taxon>Bacillati</taxon>
        <taxon>Cyanobacteriota</taxon>
        <taxon>Cyanophyceae</taxon>
        <taxon>Oscillatoriophycideae</taxon>
        <taxon>Oscillatoriales</taxon>
        <taxon>Microcoleaceae</taxon>
        <taxon>Microcoleus</taxon>
        <taxon>Microcoleus asticus</taxon>
    </lineage>
</organism>
<dbReference type="PROSITE" id="PS50894">
    <property type="entry name" value="HPT"/>
    <property type="match status" value="1"/>
</dbReference>
<dbReference type="InterPro" id="IPR008207">
    <property type="entry name" value="Sig_transdc_His_kin_Hpt_dom"/>
</dbReference>
<comment type="caution">
    <text evidence="1">Lacks conserved residue(s) required for the propagation of feature annotation.</text>
</comment>
<keyword evidence="3" id="KW-0808">Transferase</keyword>
<gene>
    <name evidence="3" type="primary">cheA_1</name>
    <name evidence="3" type="ORF">E5S67_00344</name>
</gene>
<dbReference type="CDD" id="cd00088">
    <property type="entry name" value="HPT"/>
    <property type="match status" value="1"/>
</dbReference>